<dbReference type="Proteomes" id="UP000324222">
    <property type="component" value="Unassembled WGS sequence"/>
</dbReference>
<protein>
    <submittedName>
        <fullName evidence="1">Uncharacterized protein</fullName>
    </submittedName>
</protein>
<organism evidence="1 2">
    <name type="scientific">Portunus trituberculatus</name>
    <name type="common">Swimming crab</name>
    <name type="synonym">Neptunus trituberculatus</name>
    <dbReference type="NCBI Taxonomy" id="210409"/>
    <lineage>
        <taxon>Eukaryota</taxon>
        <taxon>Metazoa</taxon>
        <taxon>Ecdysozoa</taxon>
        <taxon>Arthropoda</taxon>
        <taxon>Crustacea</taxon>
        <taxon>Multicrustacea</taxon>
        <taxon>Malacostraca</taxon>
        <taxon>Eumalacostraca</taxon>
        <taxon>Eucarida</taxon>
        <taxon>Decapoda</taxon>
        <taxon>Pleocyemata</taxon>
        <taxon>Brachyura</taxon>
        <taxon>Eubrachyura</taxon>
        <taxon>Portunoidea</taxon>
        <taxon>Portunidae</taxon>
        <taxon>Portuninae</taxon>
        <taxon>Portunus</taxon>
    </lineage>
</organism>
<reference evidence="1 2" key="1">
    <citation type="submission" date="2019-05" db="EMBL/GenBank/DDBJ databases">
        <title>Another draft genome of Portunus trituberculatus and its Hox gene families provides insights of decapod evolution.</title>
        <authorList>
            <person name="Jeong J.-H."/>
            <person name="Song I."/>
            <person name="Kim S."/>
            <person name="Choi T."/>
            <person name="Kim D."/>
            <person name="Ryu S."/>
            <person name="Kim W."/>
        </authorList>
    </citation>
    <scope>NUCLEOTIDE SEQUENCE [LARGE SCALE GENOMIC DNA]</scope>
    <source>
        <tissue evidence="1">Muscle</tissue>
    </source>
</reference>
<dbReference type="EMBL" id="VSRR010012874">
    <property type="protein sequence ID" value="MPC55084.1"/>
    <property type="molecule type" value="Genomic_DNA"/>
</dbReference>
<evidence type="ECO:0000313" key="1">
    <source>
        <dbReference type="EMBL" id="MPC55084.1"/>
    </source>
</evidence>
<evidence type="ECO:0000313" key="2">
    <source>
        <dbReference type="Proteomes" id="UP000324222"/>
    </source>
</evidence>
<proteinExistence type="predicted"/>
<name>A0A5B7GEW9_PORTR</name>
<sequence length="93" mass="11000">MEEYSSETIVQIMNLTPCNEDPRKWKCLWRFASGIFGDLRSYYADFPWNDYYFHVRDPSLCAEGITEVIVSSMEVYIPHFYFLNLNLLNLGLT</sequence>
<accession>A0A5B7GEW9</accession>
<keyword evidence="2" id="KW-1185">Reference proteome</keyword>
<comment type="caution">
    <text evidence="1">The sequence shown here is derived from an EMBL/GenBank/DDBJ whole genome shotgun (WGS) entry which is preliminary data.</text>
</comment>
<gene>
    <name evidence="1" type="ORF">E2C01_049018</name>
</gene>
<dbReference type="AlphaFoldDB" id="A0A5B7GEW9"/>